<dbReference type="STRING" id="695850.A0A067CIE9"/>
<dbReference type="InterPro" id="IPR029058">
    <property type="entry name" value="AB_hydrolase_fold"/>
</dbReference>
<dbReference type="Proteomes" id="UP000030745">
    <property type="component" value="Unassembled WGS sequence"/>
</dbReference>
<comment type="similarity">
    <text evidence="1">Belongs to the esterase D family.</text>
</comment>
<dbReference type="GO" id="GO:0005829">
    <property type="term" value="C:cytosol"/>
    <property type="evidence" value="ECO:0007669"/>
    <property type="project" value="TreeGrafter"/>
</dbReference>
<evidence type="ECO:0000256" key="1">
    <source>
        <dbReference type="ARBA" id="ARBA00005622"/>
    </source>
</evidence>
<evidence type="ECO:0000313" key="7">
    <source>
        <dbReference type="Proteomes" id="UP000030745"/>
    </source>
</evidence>
<dbReference type="KEGG" id="spar:SPRG_19657"/>
<dbReference type="PANTHER" id="PTHR10061:SF0">
    <property type="entry name" value="S-FORMYLGLUTATHIONE HYDROLASE"/>
    <property type="match status" value="1"/>
</dbReference>
<dbReference type="GO" id="GO:0052689">
    <property type="term" value="F:carboxylic ester hydrolase activity"/>
    <property type="evidence" value="ECO:0007669"/>
    <property type="project" value="UniProtKB-KW"/>
</dbReference>
<dbReference type="RefSeq" id="XP_012198880.1">
    <property type="nucleotide sequence ID" value="XM_012343490.1"/>
</dbReference>
<dbReference type="AlphaFoldDB" id="A0A067CIE9"/>
<dbReference type="OrthoDB" id="420518at2759"/>
<reference evidence="6 7" key="1">
    <citation type="journal article" date="2013" name="PLoS Genet.">
        <title>Distinctive expansion of potential virulence genes in the genome of the oomycete fish pathogen Saprolegnia parasitica.</title>
        <authorList>
            <person name="Jiang R.H."/>
            <person name="de Bruijn I."/>
            <person name="Haas B.J."/>
            <person name="Belmonte R."/>
            <person name="Lobach L."/>
            <person name="Christie J."/>
            <person name="van den Ackerveken G."/>
            <person name="Bottin A."/>
            <person name="Bulone V."/>
            <person name="Diaz-Moreno S.M."/>
            <person name="Dumas B."/>
            <person name="Fan L."/>
            <person name="Gaulin E."/>
            <person name="Govers F."/>
            <person name="Grenville-Briggs L.J."/>
            <person name="Horner N.R."/>
            <person name="Levin J.Z."/>
            <person name="Mammella M."/>
            <person name="Meijer H.J."/>
            <person name="Morris P."/>
            <person name="Nusbaum C."/>
            <person name="Oome S."/>
            <person name="Phillips A.J."/>
            <person name="van Rooyen D."/>
            <person name="Rzeszutek E."/>
            <person name="Saraiva M."/>
            <person name="Secombes C.J."/>
            <person name="Seidl M.F."/>
            <person name="Snel B."/>
            <person name="Stassen J.H."/>
            <person name="Sykes S."/>
            <person name="Tripathy S."/>
            <person name="van den Berg H."/>
            <person name="Vega-Arreguin J.C."/>
            <person name="Wawra S."/>
            <person name="Young S.K."/>
            <person name="Zeng Q."/>
            <person name="Dieguez-Uribeondo J."/>
            <person name="Russ C."/>
            <person name="Tyler B.M."/>
            <person name="van West P."/>
        </authorList>
    </citation>
    <scope>NUCLEOTIDE SEQUENCE [LARGE SCALE GENOMIC DNA]</scope>
    <source>
        <strain evidence="6 7">CBS 223.65</strain>
    </source>
</reference>
<accession>A0A067CIE9</accession>
<evidence type="ECO:0000256" key="2">
    <source>
        <dbReference type="ARBA" id="ARBA00012479"/>
    </source>
</evidence>
<organism evidence="6 7">
    <name type="scientific">Saprolegnia parasitica (strain CBS 223.65)</name>
    <dbReference type="NCBI Taxonomy" id="695850"/>
    <lineage>
        <taxon>Eukaryota</taxon>
        <taxon>Sar</taxon>
        <taxon>Stramenopiles</taxon>
        <taxon>Oomycota</taxon>
        <taxon>Saprolegniomycetes</taxon>
        <taxon>Saprolegniales</taxon>
        <taxon>Saprolegniaceae</taxon>
        <taxon>Saprolegnia</taxon>
    </lineage>
</organism>
<dbReference type="SUPFAM" id="SSF53474">
    <property type="entry name" value="alpha/beta-Hydrolases"/>
    <property type="match status" value="2"/>
</dbReference>
<dbReference type="GO" id="GO:0018738">
    <property type="term" value="F:S-formylglutathione hydrolase activity"/>
    <property type="evidence" value="ECO:0007669"/>
    <property type="project" value="UniProtKB-EC"/>
</dbReference>
<proteinExistence type="inferred from homology"/>
<evidence type="ECO:0000256" key="5">
    <source>
        <dbReference type="ARBA" id="ARBA00022801"/>
    </source>
</evidence>
<evidence type="ECO:0000256" key="4">
    <source>
        <dbReference type="ARBA" id="ARBA00022487"/>
    </source>
</evidence>
<dbReference type="InterPro" id="IPR000801">
    <property type="entry name" value="Esterase-like"/>
</dbReference>
<dbReference type="PANTHER" id="PTHR10061">
    <property type="entry name" value="S-FORMYLGLUTATHIONE HYDROLASE"/>
    <property type="match status" value="1"/>
</dbReference>
<dbReference type="EC" id="3.1.2.12" evidence="2"/>
<dbReference type="GeneID" id="24140968"/>
<gene>
    <name evidence="6" type="ORF">SPRG_19657</name>
</gene>
<protein>
    <recommendedName>
        <fullName evidence="3">S-formylglutathione hydrolase</fullName>
        <ecNumber evidence="2">3.1.2.12</ecNumber>
    </recommendedName>
</protein>
<dbReference type="VEuPathDB" id="FungiDB:SPRG_19657"/>
<evidence type="ECO:0000313" key="6">
    <source>
        <dbReference type="EMBL" id="KDO30514.1"/>
    </source>
</evidence>
<dbReference type="Gene3D" id="3.40.50.1820">
    <property type="entry name" value="alpha/beta hydrolase"/>
    <property type="match status" value="2"/>
</dbReference>
<keyword evidence="5" id="KW-0378">Hydrolase</keyword>
<keyword evidence="7" id="KW-1185">Reference proteome</keyword>
<dbReference type="Pfam" id="PF00756">
    <property type="entry name" value="Esterase"/>
    <property type="match status" value="1"/>
</dbReference>
<evidence type="ECO:0000256" key="3">
    <source>
        <dbReference type="ARBA" id="ARBA00016774"/>
    </source>
</evidence>
<dbReference type="GO" id="GO:0046294">
    <property type="term" value="P:formaldehyde catabolic process"/>
    <property type="evidence" value="ECO:0007669"/>
    <property type="project" value="InterPro"/>
</dbReference>
<name>A0A067CIE9_SAPPC</name>
<sequence>MTRTTMQFCVFLPKEATDAAKVPAIYYLAGLTCNEELMQIKGGAQRMAAKRGVALITPDTSPRGISIEGDSDNWDFGTGAGFYVDAKEPKWAENYNMYSYVTKELPGSHKQLLPEAFEAACQKVGQPLTLRMQDGYDHGYYFVSSFMEDHINHHADVLLTTV</sequence>
<dbReference type="EMBL" id="KK583201">
    <property type="protein sequence ID" value="KDO30514.1"/>
    <property type="molecule type" value="Genomic_DNA"/>
</dbReference>
<dbReference type="InterPro" id="IPR014186">
    <property type="entry name" value="S-formylglutathione_hydrol"/>
</dbReference>
<keyword evidence="4" id="KW-0719">Serine esterase</keyword>